<evidence type="ECO:0000313" key="2">
    <source>
        <dbReference type="EMBL" id="MBZ4033200.1"/>
    </source>
</evidence>
<evidence type="ECO:0000313" key="3">
    <source>
        <dbReference type="Proteomes" id="UP001139366"/>
    </source>
</evidence>
<evidence type="ECO:0000256" key="1">
    <source>
        <dbReference type="SAM" id="SignalP"/>
    </source>
</evidence>
<reference evidence="2 3" key="1">
    <citation type="journal article" date="2023" name="Antonie Van Leeuwenhoek">
        <title>Flavobacterium potami sp. nov., a multi-metal resistance genes harbouring bacterium isolated from shallow river silt.</title>
        <authorList>
            <person name="Li S."/>
            <person name="Mao S."/>
            <person name="Mu W."/>
            <person name="Guo B."/>
            <person name="Li C."/>
            <person name="Zhu Q."/>
            <person name="Hou X."/>
            <person name="Zhao Y."/>
            <person name="Wei S."/>
            <person name="Liu H."/>
            <person name="Liu A."/>
        </authorList>
    </citation>
    <scope>NUCLEOTIDE SEQUENCE [LARGE SCALE GENOMIC DNA]</scope>
    <source>
        <strain evidence="2 3">17A</strain>
    </source>
</reference>
<dbReference type="RefSeq" id="WP_223704044.1">
    <property type="nucleotide sequence ID" value="NZ_JAINUY010000001.1"/>
</dbReference>
<dbReference type="AlphaFoldDB" id="A0A9X1H5S1"/>
<proteinExistence type="predicted"/>
<protein>
    <recommendedName>
        <fullName evidence="4">GLPGLI family protein</fullName>
    </recommendedName>
</protein>
<sequence length="126" mass="14431">MKKLFLIGFLLVSISSFAQSVSKNKNLFIENDTLSAFSFLKEKPLMNQFYKYYNSPAAFSIYNPKPGFNPISIKSQKYYSFANTSSLLRREMSNIKPEPIFPEPTDKKTFGEAVFEGVLDGIFKKK</sequence>
<evidence type="ECO:0008006" key="4">
    <source>
        <dbReference type="Google" id="ProtNLM"/>
    </source>
</evidence>
<feature type="chain" id="PRO_5040743329" description="GLPGLI family protein" evidence="1">
    <location>
        <begin position="19"/>
        <end position="126"/>
    </location>
</feature>
<accession>A0A9X1H5S1</accession>
<comment type="caution">
    <text evidence="2">The sequence shown here is derived from an EMBL/GenBank/DDBJ whole genome shotgun (WGS) entry which is preliminary data.</text>
</comment>
<organism evidence="2 3">
    <name type="scientific">Flavobacterium potami</name>
    <dbReference type="NCBI Taxonomy" id="2872310"/>
    <lineage>
        <taxon>Bacteria</taxon>
        <taxon>Pseudomonadati</taxon>
        <taxon>Bacteroidota</taxon>
        <taxon>Flavobacteriia</taxon>
        <taxon>Flavobacteriales</taxon>
        <taxon>Flavobacteriaceae</taxon>
        <taxon>Flavobacterium</taxon>
    </lineage>
</organism>
<keyword evidence="1" id="KW-0732">Signal</keyword>
<dbReference type="Proteomes" id="UP001139366">
    <property type="component" value="Unassembled WGS sequence"/>
</dbReference>
<keyword evidence="3" id="KW-1185">Reference proteome</keyword>
<feature type="signal peptide" evidence="1">
    <location>
        <begin position="1"/>
        <end position="18"/>
    </location>
</feature>
<dbReference type="EMBL" id="JAINUY010000001">
    <property type="protein sequence ID" value="MBZ4033200.1"/>
    <property type="molecule type" value="Genomic_DNA"/>
</dbReference>
<name>A0A9X1H5S1_9FLAO</name>
<gene>
    <name evidence="2" type="ORF">K6T82_00355</name>
</gene>